<dbReference type="Proteomes" id="UP001362999">
    <property type="component" value="Unassembled WGS sequence"/>
</dbReference>
<evidence type="ECO:0000313" key="2">
    <source>
        <dbReference type="Proteomes" id="UP001362999"/>
    </source>
</evidence>
<dbReference type="AlphaFoldDB" id="A0AAW0BNA0"/>
<keyword evidence="2" id="KW-1185">Reference proteome</keyword>
<name>A0AAW0BNA0_9AGAR</name>
<organism evidence="1 2">
    <name type="scientific">Favolaschia claudopus</name>
    <dbReference type="NCBI Taxonomy" id="2862362"/>
    <lineage>
        <taxon>Eukaryota</taxon>
        <taxon>Fungi</taxon>
        <taxon>Dikarya</taxon>
        <taxon>Basidiomycota</taxon>
        <taxon>Agaricomycotina</taxon>
        <taxon>Agaricomycetes</taxon>
        <taxon>Agaricomycetidae</taxon>
        <taxon>Agaricales</taxon>
        <taxon>Marasmiineae</taxon>
        <taxon>Mycenaceae</taxon>
        <taxon>Favolaschia</taxon>
    </lineage>
</organism>
<gene>
    <name evidence="1" type="ORF">R3P38DRAFT_3190654</name>
</gene>
<reference evidence="1 2" key="1">
    <citation type="journal article" date="2024" name="J Genomics">
        <title>Draft genome sequencing and assembly of Favolaschia claudopus CIRM-BRFM 2984 isolated from oak limbs.</title>
        <authorList>
            <person name="Navarro D."/>
            <person name="Drula E."/>
            <person name="Chaduli D."/>
            <person name="Cazenave R."/>
            <person name="Ahrendt S."/>
            <person name="Wang J."/>
            <person name="Lipzen A."/>
            <person name="Daum C."/>
            <person name="Barry K."/>
            <person name="Grigoriev I.V."/>
            <person name="Favel A."/>
            <person name="Rosso M.N."/>
            <person name="Martin F."/>
        </authorList>
    </citation>
    <scope>NUCLEOTIDE SEQUENCE [LARGE SCALE GENOMIC DNA]</scope>
    <source>
        <strain evidence="1 2">CIRM-BRFM 2984</strain>
    </source>
</reference>
<evidence type="ECO:0000313" key="1">
    <source>
        <dbReference type="EMBL" id="KAK7027637.1"/>
    </source>
</evidence>
<protein>
    <submittedName>
        <fullName evidence="1">Uncharacterized protein</fullName>
    </submittedName>
</protein>
<comment type="caution">
    <text evidence="1">The sequence shown here is derived from an EMBL/GenBank/DDBJ whole genome shotgun (WGS) entry which is preliminary data.</text>
</comment>
<dbReference type="EMBL" id="JAWWNJ010000029">
    <property type="protein sequence ID" value="KAK7027637.1"/>
    <property type="molecule type" value="Genomic_DNA"/>
</dbReference>
<proteinExistence type="predicted"/>
<sequence>MAQKHKPRTAQYVDAAASASAAFSILPASDTRECLNLPTGAASGEIVFFEKRSEHLSGRASSRDSVLPLHESITLMSLWNSRSKRRPGWYASYKPKRALHRTVVLGLERSVLAGGCTKTFAFGVCVSTGGELFHTLGGVTTDSAASESRSDPTTSTAPLALQTVVHCASLTSGQDSECEQNQGSLTLRRARLSEEYACKDVRPTEGTMWVSRWRCAEGDFEAGMGVKRGGAVWRIEGRDDVGDSVMSVQLGFGRFTDGRRREIIGHRTMRSNTWQSRKGVNALAFFARNAISPNTRKGNFTASLALPKGDVVCFGQRKLSLRKLQHCHLGSEERIRGIV</sequence>
<accession>A0AAW0BNA0</accession>